<name>A0A3B3B367_ORYME</name>
<keyword evidence="5" id="KW-0479">Metal-binding</keyword>
<reference evidence="9" key="2">
    <citation type="submission" date="2025-09" db="UniProtKB">
        <authorList>
            <consortium name="Ensembl"/>
        </authorList>
    </citation>
    <scope>IDENTIFICATION</scope>
</reference>
<keyword evidence="10" id="KW-1185">Reference proteome</keyword>
<dbReference type="GO" id="GO:0098560">
    <property type="term" value="C:cytoplasmic side of late endosome membrane"/>
    <property type="evidence" value="ECO:0007669"/>
    <property type="project" value="TreeGrafter"/>
</dbReference>
<evidence type="ECO:0000256" key="2">
    <source>
        <dbReference type="ARBA" id="ARBA00004414"/>
    </source>
</evidence>
<dbReference type="Proteomes" id="UP000261560">
    <property type="component" value="Unplaced"/>
</dbReference>
<proteinExistence type="inferred from homology"/>
<evidence type="ECO:0000313" key="9">
    <source>
        <dbReference type="Ensembl" id="ENSOMEP00000000025.1"/>
    </source>
</evidence>
<dbReference type="PANTHER" id="PTHR23292">
    <property type="entry name" value="LIPOPOLYSACCHARIDE-INDUCED TUMOR NECROSIS FACTOR-ALPHA FACTOR"/>
    <property type="match status" value="1"/>
</dbReference>
<dbReference type="GO" id="GO:0008270">
    <property type="term" value="F:zinc ion binding"/>
    <property type="evidence" value="ECO:0007669"/>
    <property type="project" value="TreeGrafter"/>
</dbReference>
<evidence type="ECO:0000256" key="5">
    <source>
        <dbReference type="ARBA" id="ARBA00022723"/>
    </source>
</evidence>
<dbReference type="PANTHER" id="PTHR23292:SF35">
    <property type="entry name" value="LITAF DOMAIN-CONTAINING PROTEIN"/>
    <property type="match status" value="1"/>
</dbReference>
<evidence type="ECO:0000256" key="3">
    <source>
        <dbReference type="ARBA" id="ARBA00004630"/>
    </source>
</evidence>
<dbReference type="InterPro" id="IPR037519">
    <property type="entry name" value="LITAF_fam"/>
</dbReference>
<dbReference type="GeneTree" id="ENSGT01100000263632"/>
<accession>A0A3B3B367</accession>
<organism evidence="9 10">
    <name type="scientific">Oryzias melastigma</name>
    <name type="common">Marine medaka</name>
    <dbReference type="NCBI Taxonomy" id="30732"/>
    <lineage>
        <taxon>Eukaryota</taxon>
        <taxon>Metazoa</taxon>
        <taxon>Chordata</taxon>
        <taxon>Craniata</taxon>
        <taxon>Vertebrata</taxon>
        <taxon>Euteleostomi</taxon>
        <taxon>Actinopterygii</taxon>
        <taxon>Neopterygii</taxon>
        <taxon>Teleostei</taxon>
        <taxon>Neoteleostei</taxon>
        <taxon>Acanthomorphata</taxon>
        <taxon>Ovalentaria</taxon>
        <taxon>Atherinomorphae</taxon>
        <taxon>Beloniformes</taxon>
        <taxon>Adrianichthyidae</taxon>
        <taxon>Oryziinae</taxon>
        <taxon>Oryzias</taxon>
    </lineage>
</organism>
<feature type="domain" description="LITAF" evidence="8">
    <location>
        <begin position="49"/>
        <end position="129"/>
    </location>
</feature>
<evidence type="ECO:0000313" key="10">
    <source>
        <dbReference type="Proteomes" id="UP000261560"/>
    </source>
</evidence>
<evidence type="ECO:0000259" key="8">
    <source>
        <dbReference type="PROSITE" id="PS51837"/>
    </source>
</evidence>
<evidence type="ECO:0000256" key="1">
    <source>
        <dbReference type="ARBA" id="ARBA00004125"/>
    </source>
</evidence>
<dbReference type="PROSITE" id="PS51837">
    <property type="entry name" value="LITAF"/>
    <property type="match status" value="1"/>
</dbReference>
<dbReference type="Ensembl" id="ENSOMET00000016517.1">
    <property type="protein sequence ID" value="ENSOMEP00000000025.1"/>
    <property type="gene ID" value="ENSOMEG00000023981.1"/>
</dbReference>
<dbReference type="STRING" id="30732.ENSOMEP00000000025"/>
<dbReference type="AlphaFoldDB" id="A0A3B3B367"/>
<dbReference type="Pfam" id="PF10601">
    <property type="entry name" value="zf-LITAF-like"/>
    <property type="match status" value="1"/>
</dbReference>
<dbReference type="GO" id="GO:0005634">
    <property type="term" value="C:nucleus"/>
    <property type="evidence" value="ECO:0007669"/>
    <property type="project" value="TreeGrafter"/>
</dbReference>
<reference evidence="9" key="1">
    <citation type="submission" date="2025-08" db="UniProtKB">
        <authorList>
            <consortium name="Ensembl"/>
        </authorList>
    </citation>
    <scope>IDENTIFICATION</scope>
</reference>
<evidence type="ECO:0000256" key="6">
    <source>
        <dbReference type="ARBA" id="ARBA00022833"/>
    </source>
</evidence>
<protein>
    <recommendedName>
        <fullName evidence="8">LITAF domain-containing protein</fullName>
    </recommendedName>
</protein>
<keyword evidence="6" id="KW-0862">Zinc</keyword>
<dbReference type="GO" id="GO:0098574">
    <property type="term" value="C:cytoplasmic side of lysosomal membrane"/>
    <property type="evidence" value="ECO:0007669"/>
    <property type="project" value="TreeGrafter"/>
</dbReference>
<comment type="similarity">
    <text evidence="4">Belongs to the CDIP1/LITAF family.</text>
</comment>
<evidence type="ECO:0000256" key="4">
    <source>
        <dbReference type="ARBA" id="ARBA00005975"/>
    </source>
</evidence>
<evidence type="ECO:0000256" key="7">
    <source>
        <dbReference type="ARBA" id="ARBA00023136"/>
    </source>
</evidence>
<dbReference type="InterPro" id="IPR006629">
    <property type="entry name" value="LITAF"/>
</dbReference>
<dbReference type="SMART" id="SM00714">
    <property type="entry name" value="LITAF"/>
    <property type="match status" value="1"/>
</dbReference>
<dbReference type="PaxDb" id="30732-ENSOMEP00000000025"/>
<sequence length="130" mass="14152">MGGGFCPESNHTSLVLSVQTSCSVPFVGKRPQTMLFPPPCFTVGMVFLRSPSVILDMSKLPPEPSRTQCPECQQFVVTETVTSVSSVTWLVSPFVCVAGCCLIPFCSDKFKSITHKCPKCRTSISTLKKL</sequence>
<keyword evidence="7" id="KW-0472">Membrane</keyword>
<comment type="subcellular location">
    <subcellularLocation>
        <location evidence="1">Endosome membrane</location>
        <topology evidence="1">Peripheral membrane protein</topology>
        <orientation evidence="1">Cytoplasmic side</orientation>
    </subcellularLocation>
    <subcellularLocation>
        <location evidence="2">Late endosome membrane</location>
    </subcellularLocation>
    <subcellularLocation>
        <location evidence="3">Lysosome membrane</location>
        <topology evidence="3">Peripheral membrane protein</topology>
        <orientation evidence="3">Cytoplasmic side</orientation>
    </subcellularLocation>
</comment>